<dbReference type="RefSeq" id="WP_294184342.1">
    <property type="nucleotide sequence ID" value="NZ_JBGFFE010000029.1"/>
</dbReference>
<dbReference type="PANTHER" id="PTHR20857">
    <property type="entry name" value="THIAMINE-PHOSPHATE PYROPHOSPHORYLASE"/>
    <property type="match status" value="1"/>
</dbReference>
<evidence type="ECO:0000313" key="4">
    <source>
        <dbReference type="EMBL" id="MEY8764800.1"/>
    </source>
</evidence>
<dbReference type="CDD" id="cd00564">
    <property type="entry name" value="TMP_TenI"/>
    <property type="match status" value="1"/>
</dbReference>
<dbReference type="InterPro" id="IPR036206">
    <property type="entry name" value="ThiamineP_synth_sf"/>
</dbReference>
<feature type="domain" description="Thiamine phosphate synthase/TenI" evidence="3">
    <location>
        <begin position="5"/>
        <end position="179"/>
    </location>
</feature>
<accession>A0ABV4E0X0</accession>
<dbReference type="PANTHER" id="PTHR20857:SF23">
    <property type="entry name" value="THIAMINE BIOSYNTHETIC BIFUNCTIONAL ENZYME"/>
    <property type="match status" value="1"/>
</dbReference>
<dbReference type="EMBL" id="JBGFFE010000029">
    <property type="protein sequence ID" value="MEY8764800.1"/>
    <property type="molecule type" value="Genomic_DNA"/>
</dbReference>
<comment type="caution">
    <text evidence="4">The sequence shown here is derived from an EMBL/GenBank/DDBJ whole genome shotgun (WGS) entry which is preliminary data.</text>
</comment>
<evidence type="ECO:0000259" key="3">
    <source>
        <dbReference type="Pfam" id="PF02581"/>
    </source>
</evidence>
<evidence type="ECO:0000313" key="5">
    <source>
        <dbReference type="Proteomes" id="UP001565220"/>
    </source>
</evidence>
<protein>
    <submittedName>
        <fullName evidence="4">Thiamine phosphate synthase</fullName>
    </submittedName>
</protein>
<proteinExistence type="predicted"/>
<keyword evidence="5" id="KW-1185">Reference proteome</keyword>
<reference evidence="4 5" key="1">
    <citation type="submission" date="2024-08" db="EMBL/GenBank/DDBJ databases">
        <title>Clostridium lapicellarii sp. nov., and Clostridium renhuaiense sp. nov., two species isolated from the mud in a fermentation cellar used for producing sauce-flavour Chinese liquors.</title>
        <authorList>
            <person name="Yang F."/>
            <person name="Wang H."/>
            <person name="Chen L.Q."/>
            <person name="Zhou N."/>
            <person name="Lu J.J."/>
            <person name="Pu X.X."/>
            <person name="Wan B."/>
            <person name="Wang L."/>
            <person name="Liu S.J."/>
        </authorList>
    </citation>
    <scope>NUCLEOTIDE SEQUENCE [LARGE SCALE GENOMIC DNA]</scope>
    <source>
        <strain evidence="4 5">MT-113</strain>
    </source>
</reference>
<evidence type="ECO:0000256" key="1">
    <source>
        <dbReference type="ARBA" id="ARBA00004948"/>
    </source>
</evidence>
<name>A0ABV4E0X0_9CLOT</name>
<dbReference type="Gene3D" id="3.20.20.70">
    <property type="entry name" value="Aldolase class I"/>
    <property type="match status" value="1"/>
</dbReference>
<keyword evidence="2" id="KW-0784">Thiamine biosynthesis</keyword>
<dbReference type="InterPro" id="IPR013785">
    <property type="entry name" value="Aldolase_TIM"/>
</dbReference>
<comment type="pathway">
    <text evidence="1">Cofactor biosynthesis; thiamine diphosphate biosynthesis.</text>
</comment>
<gene>
    <name evidence="4" type="ORF">AB8S09_14345</name>
</gene>
<dbReference type="Pfam" id="PF02581">
    <property type="entry name" value="TMP-TENI"/>
    <property type="match status" value="1"/>
</dbReference>
<sequence>MKQNLFLVTNRKLVKNKNMLDIIRESVLAGADAVILREKDLNSDKIIPIAENIKKITEPQNVPLIINSNMEAALKINAEGFHTSYLNYMNGHFKFNGILGVSVHSTLEAVKAQEKGADYLLAGHIFKTDCKKGLKPRGIAFLKDILDEVSIPVIAIGGINETNIDEVLKTGVCGAAVMSFVMCSNNPYLTTCNLKKHFGKINN</sequence>
<organism evidence="4 5">
    <name type="scientific">Clostridium lapidicellarium</name>
    <dbReference type="NCBI Taxonomy" id="3240931"/>
    <lineage>
        <taxon>Bacteria</taxon>
        <taxon>Bacillati</taxon>
        <taxon>Bacillota</taxon>
        <taxon>Clostridia</taxon>
        <taxon>Eubacteriales</taxon>
        <taxon>Clostridiaceae</taxon>
        <taxon>Clostridium</taxon>
    </lineage>
</organism>
<dbReference type="InterPro" id="IPR022998">
    <property type="entry name" value="ThiamineP_synth_TenI"/>
</dbReference>
<evidence type="ECO:0000256" key="2">
    <source>
        <dbReference type="ARBA" id="ARBA00022977"/>
    </source>
</evidence>
<dbReference type="SUPFAM" id="SSF51391">
    <property type="entry name" value="Thiamin phosphate synthase"/>
    <property type="match status" value="1"/>
</dbReference>
<dbReference type="Proteomes" id="UP001565220">
    <property type="component" value="Unassembled WGS sequence"/>
</dbReference>